<dbReference type="Proteomes" id="UP001187859">
    <property type="component" value="Unassembled WGS sequence"/>
</dbReference>
<reference evidence="1" key="1">
    <citation type="submission" date="2023-05" db="EMBL/GenBank/DDBJ databases">
        <title>Colonisation of extended spectrum b-lactamase- and carbapenemase-producing bacteria on hospital surfaces from low- and middle-income countries.</title>
        <authorList>
            <person name="Nieto-Rosado M."/>
            <person name="Sands K."/>
            <person name="Iregbu K."/>
            <person name="Zahra R."/>
            <person name="Mazarati J.B."/>
            <person name="Mehtar S."/>
            <person name="Barnards-Group B."/>
            <person name="Walsh T.R."/>
        </authorList>
    </citation>
    <scope>NUCLEOTIDE SEQUENCE</scope>
    <source>
        <strain evidence="1">PP-E493</strain>
    </source>
</reference>
<dbReference type="RefSeq" id="WP_037428488.1">
    <property type="nucleotide sequence ID" value="NZ_AP026732.1"/>
</dbReference>
<comment type="caution">
    <text evidence="1">The sequence shown here is derived from an EMBL/GenBank/DDBJ whole genome shotgun (WGS) entry which is preliminary data.</text>
</comment>
<accession>A0AAE4TJ24</accession>
<evidence type="ECO:0000313" key="1">
    <source>
        <dbReference type="EMBL" id="MDV5388777.1"/>
    </source>
</evidence>
<gene>
    <name evidence="1" type="ORF">QM089_00515</name>
</gene>
<name>A0AAE4TJ24_9GAMM</name>
<sequence length="139" mass="15995">MFSMLLLFITILGLVIFMTYQNSQKQHKSFAKTTSLAKRAKHGTTILNAFHCVSIENEANCCKQVDAIKGKRFLSKEAPEIPIKGCTQSQCQCHYKHYDDRRQAGNDRRVDYGMTKELFGAFGEHNRRDKPKGRRLTDH</sequence>
<evidence type="ECO:0000313" key="2">
    <source>
        <dbReference type="Proteomes" id="UP001187859"/>
    </source>
</evidence>
<dbReference type="AlphaFoldDB" id="A0AAE4TJ24"/>
<protein>
    <submittedName>
        <fullName evidence="1">Uncharacterized protein</fullName>
    </submittedName>
</protein>
<organism evidence="1 2">
    <name type="scientific">Shewanella xiamenensis</name>
    <dbReference type="NCBI Taxonomy" id="332186"/>
    <lineage>
        <taxon>Bacteria</taxon>
        <taxon>Pseudomonadati</taxon>
        <taxon>Pseudomonadota</taxon>
        <taxon>Gammaproteobacteria</taxon>
        <taxon>Alteromonadales</taxon>
        <taxon>Shewanellaceae</taxon>
        <taxon>Shewanella</taxon>
    </lineage>
</organism>
<proteinExistence type="predicted"/>
<dbReference type="EMBL" id="JASGOQ010000001">
    <property type="protein sequence ID" value="MDV5388777.1"/>
    <property type="molecule type" value="Genomic_DNA"/>
</dbReference>